<protein>
    <submittedName>
        <fullName evidence="1">Polyketide cyclase / dehydrase and lipid transport</fullName>
    </submittedName>
</protein>
<evidence type="ECO:0000313" key="2">
    <source>
        <dbReference type="Proteomes" id="UP000199514"/>
    </source>
</evidence>
<dbReference type="EMBL" id="FOLE01000006">
    <property type="protein sequence ID" value="SFC49345.1"/>
    <property type="molecule type" value="Genomic_DNA"/>
</dbReference>
<evidence type="ECO:0000313" key="1">
    <source>
        <dbReference type="EMBL" id="SFC49345.1"/>
    </source>
</evidence>
<organism evidence="1 2">
    <name type="scientific">Flexibacter flexilis DSM 6793</name>
    <dbReference type="NCBI Taxonomy" id="927664"/>
    <lineage>
        <taxon>Bacteria</taxon>
        <taxon>Pseudomonadati</taxon>
        <taxon>Bacteroidota</taxon>
        <taxon>Cytophagia</taxon>
        <taxon>Cytophagales</taxon>
        <taxon>Flexibacteraceae</taxon>
        <taxon>Flexibacter</taxon>
    </lineage>
</organism>
<reference evidence="1 2" key="1">
    <citation type="submission" date="2016-10" db="EMBL/GenBank/DDBJ databases">
        <authorList>
            <person name="de Groot N.N."/>
        </authorList>
    </citation>
    <scope>NUCLEOTIDE SEQUENCE [LARGE SCALE GENOMIC DNA]</scope>
    <source>
        <strain evidence="1 2">DSM 6793</strain>
    </source>
</reference>
<dbReference type="InterPro" id="IPR019587">
    <property type="entry name" value="Polyketide_cyclase/dehydratase"/>
</dbReference>
<dbReference type="SUPFAM" id="SSF55961">
    <property type="entry name" value="Bet v1-like"/>
    <property type="match status" value="1"/>
</dbReference>
<dbReference type="Pfam" id="PF10604">
    <property type="entry name" value="Polyketide_cyc2"/>
    <property type="match status" value="1"/>
</dbReference>
<accession>A0A1I1JLV7</accession>
<dbReference type="Gene3D" id="3.30.530.20">
    <property type="match status" value="1"/>
</dbReference>
<dbReference type="STRING" id="927664.SAMN05421780_10644"/>
<proteinExistence type="predicted"/>
<name>A0A1I1JLV7_9BACT</name>
<keyword evidence="2" id="KW-1185">Reference proteome</keyword>
<sequence>MIKQKKQTTKIMWTKSYSTVTNAVTKEQIWKLFADVDNWHTWDEGVEFAKLHGQFQEGTFFTLKPKGGPKVKIELVQVEENKVFMDLTRFPLAKMYGEHTFEDTPEGLKITITMRVEGLLKALWIKLVAQDIVNNLPKDVENQTKAASKL</sequence>
<dbReference type="Proteomes" id="UP000199514">
    <property type="component" value="Unassembled WGS sequence"/>
</dbReference>
<gene>
    <name evidence="1" type="ORF">SAMN05421780_10644</name>
</gene>
<dbReference type="AlphaFoldDB" id="A0A1I1JLV7"/>
<dbReference type="InterPro" id="IPR023393">
    <property type="entry name" value="START-like_dom_sf"/>
</dbReference>